<keyword evidence="4" id="KW-0963">Cytoplasm</keyword>
<dbReference type="GO" id="GO:0005634">
    <property type="term" value="C:nucleus"/>
    <property type="evidence" value="ECO:0007669"/>
    <property type="project" value="UniProtKB-SubCell"/>
</dbReference>
<reference evidence="17" key="1">
    <citation type="submission" date="2025-08" db="UniProtKB">
        <authorList>
            <consortium name="RefSeq"/>
        </authorList>
    </citation>
    <scope>IDENTIFICATION</scope>
</reference>
<dbReference type="InterPro" id="IPR036047">
    <property type="entry name" value="F-box-like_dom_sf"/>
</dbReference>
<dbReference type="GO" id="GO:0016567">
    <property type="term" value="P:protein ubiquitination"/>
    <property type="evidence" value="ECO:0007669"/>
    <property type="project" value="UniProtKB-UniPathway"/>
</dbReference>
<dbReference type="SUPFAM" id="SSF57850">
    <property type="entry name" value="RING/U-box"/>
    <property type="match status" value="1"/>
</dbReference>
<evidence type="ECO:0000256" key="8">
    <source>
        <dbReference type="ARBA" id="ARBA00022776"/>
    </source>
</evidence>
<dbReference type="PANTHER" id="PTHR15493:SF8">
    <property type="entry name" value="F-BOX ONLY PROTEIN 5"/>
    <property type="match status" value="1"/>
</dbReference>
<feature type="compositionally biased region" description="Polar residues" evidence="14">
    <location>
        <begin position="111"/>
        <end position="124"/>
    </location>
</feature>
<keyword evidence="16" id="KW-1185">Reference proteome</keyword>
<evidence type="ECO:0000256" key="13">
    <source>
        <dbReference type="PROSITE-ProRule" id="PRU01220"/>
    </source>
</evidence>
<feature type="compositionally biased region" description="Polar residues" evidence="14">
    <location>
        <begin position="422"/>
        <end position="433"/>
    </location>
</feature>
<keyword evidence="7 13" id="KW-0863">Zinc-finger</keyword>
<keyword evidence="12" id="KW-0131">Cell cycle</keyword>
<dbReference type="AlphaFoldDB" id="A0A6P7KM94"/>
<organism evidence="16 17">
    <name type="scientific">Betta splendens</name>
    <name type="common">Siamese fighting fish</name>
    <dbReference type="NCBI Taxonomy" id="158456"/>
    <lineage>
        <taxon>Eukaryota</taxon>
        <taxon>Metazoa</taxon>
        <taxon>Chordata</taxon>
        <taxon>Craniata</taxon>
        <taxon>Vertebrata</taxon>
        <taxon>Euteleostomi</taxon>
        <taxon>Actinopterygii</taxon>
        <taxon>Neopterygii</taxon>
        <taxon>Teleostei</taxon>
        <taxon>Neoteleostei</taxon>
        <taxon>Acanthomorphata</taxon>
        <taxon>Anabantaria</taxon>
        <taxon>Anabantiformes</taxon>
        <taxon>Anabantoidei</taxon>
        <taxon>Osphronemidae</taxon>
        <taxon>Betta</taxon>
    </lineage>
</organism>
<evidence type="ECO:0000256" key="2">
    <source>
        <dbReference type="ARBA" id="ARBA00004496"/>
    </source>
</evidence>
<dbReference type="GO" id="GO:0051301">
    <property type="term" value="P:cell division"/>
    <property type="evidence" value="ECO:0007669"/>
    <property type="project" value="UniProtKB-KW"/>
</dbReference>
<evidence type="ECO:0000256" key="4">
    <source>
        <dbReference type="ARBA" id="ARBA00022490"/>
    </source>
</evidence>
<evidence type="ECO:0000256" key="12">
    <source>
        <dbReference type="ARBA" id="ARBA00023306"/>
    </source>
</evidence>
<dbReference type="UniPathway" id="UPA00143"/>
<dbReference type="SUPFAM" id="SSF81383">
    <property type="entry name" value="F-box domain"/>
    <property type="match status" value="1"/>
</dbReference>
<evidence type="ECO:0000256" key="6">
    <source>
        <dbReference type="ARBA" id="ARBA00022723"/>
    </source>
</evidence>
<feature type="region of interest" description="Disordered" evidence="14">
    <location>
        <begin position="422"/>
        <end position="442"/>
    </location>
</feature>
<keyword evidence="5" id="KW-0132">Cell division</keyword>
<dbReference type="InterPro" id="IPR001810">
    <property type="entry name" value="F-box_dom"/>
</dbReference>
<feature type="compositionally biased region" description="Basic and acidic residues" evidence="14">
    <location>
        <begin position="1"/>
        <end position="15"/>
    </location>
</feature>
<dbReference type="GO" id="GO:0008270">
    <property type="term" value="F:zinc ion binding"/>
    <property type="evidence" value="ECO:0007669"/>
    <property type="project" value="UniProtKB-KW"/>
</dbReference>
<sequence>MKCPHYETNRGRSTEKAPAADAMVFRPKASTAPVKRVHLPADVTVLFTDDDSIKAVHDKENDTSRDHDRTLEKGLEDSGYLSLQNSQLDEHHGDEEDEHTQAKPTSALLVSVTQPGKTTSNSPSKCRGRKNPSHPAPLVTASTPVDRPRRRAATCCLSSTPADKHTDPNLPILNFQQDVCEELVKSYRKNKRYDWSVVGKVAESHLLDRVIGRQMGLEFVDMFTSLLSRNMRSILADILALLGDMDLIRCKKVSRTWRRVICDDPTALRRCQRQEEALRESTSSRRAKLCGLTREVAVSRVVLSCMQTLASSNTQSASSSSSTSSTPSCKLNRRSASSQKGNTPTSQCTRFKEFMQAASGLKQHESLRHCKRCGSPATHSAEAQRATCTRSSCLYDFCTRCQETFHGSTPCRTVQPRTHFVNSRTTPITPGSTRSKRNVRRL</sequence>
<evidence type="ECO:0000313" key="16">
    <source>
        <dbReference type="Proteomes" id="UP000515150"/>
    </source>
</evidence>
<dbReference type="InParanoid" id="A0A6P7KM94"/>
<dbReference type="Gene3D" id="2.20.25.20">
    <property type="match status" value="1"/>
</dbReference>
<protein>
    <submittedName>
        <fullName evidence="17">F-box only protein 5</fullName>
    </submittedName>
</protein>
<evidence type="ECO:0000256" key="1">
    <source>
        <dbReference type="ARBA" id="ARBA00004123"/>
    </source>
</evidence>
<keyword evidence="8" id="KW-0498">Mitosis</keyword>
<evidence type="ECO:0000256" key="9">
    <source>
        <dbReference type="ARBA" id="ARBA00022786"/>
    </source>
</evidence>
<dbReference type="PROSITE" id="PS51872">
    <property type="entry name" value="ZF_ZBR"/>
    <property type="match status" value="1"/>
</dbReference>
<evidence type="ECO:0000259" key="15">
    <source>
        <dbReference type="PROSITE" id="PS51872"/>
    </source>
</evidence>
<dbReference type="InterPro" id="IPR002867">
    <property type="entry name" value="IBR_dom"/>
</dbReference>
<feature type="compositionally biased region" description="Low complexity" evidence="14">
    <location>
        <begin position="314"/>
        <end position="328"/>
    </location>
</feature>
<feature type="region of interest" description="Disordered" evidence="14">
    <location>
        <begin position="314"/>
        <end position="346"/>
    </location>
</feature>
<dbReference type="SMART" id="SM00647">
    <property type="entry name" value="IBR"/>
    <property type="match status" value="1"/>
</dbReference>
<evidence type="ECO:0000256" key="11">
    <source>
        <dbReference type="ARBA" id="ARBA00023242"/>
    </source>
</evidence>
<keyword evidence="9" id="KW-0833">Ubl conjugation pathway</keyword>
<feature type="compositionally biased region" description="Polar residues" evidence="14">
    <location>
        <begin position="334"/>
        <end position="346"/>
    </location>
</feature>
<dbReference type="FunCoup" id="A0A6P7KM94">
    <property type="interactions" value="1192"/>
</dbReference>
<dbReference type="GO" id="GO:0045835">
    <property type="term" value="P:negative regulation of meiotic nuclear division"/>
    <property type="evidence" value="ECO:0007669"/>
    <property type="project" value="InterPro"/>
</dbReference>
<evidence type="ECO:0000256" key="10">
    <source>
        <dbReference type="ARBA" id="ARBA00022833"/>
    </source>
</evidence>
<dbReference type="KEGG" id="bspl:114842196"/>
<feature type="domain" description="ZBR-type" evidence="15">
    <location>
        <begin position="366"/>
        <end position="414"/>
    </location>
</feature>
<evidence type="ECO:0000313" key="17">
    <source>
        <dbReference type="RefSeq" id="XP_028983616.1"/>
    </source>
</evidence>
<evidence type="ECO:0000256" key="5">
    <source>
        <dbReference type="ARBA" id="ARBA00022618"/>
    </source>
</evidence>
<gene>
    <name evidence="17" type="primary">fbxo5</name>
</gene>
<proteinExistence type="predicted"/>
<accession>A0A6P7KM94</accession>
<feature type="region of interest" description="Disordered" evidence="14">
    <location>
        <begin position="58"/>
        <end position="145"/>
    </location>
</feature>
<dbReference type="Proteomes" id="UP000515150">
    <property type="component" value="Chromosome 15"/>
</dbReference>
<dbReference type="OrthoDB" id="9984940at2759"/>
<dbReference type="RefSeq" id="XP_028983616.1">
    <property type="nucleotide sequence ID" value="XM_029127783.3"/>
</dbReference>
<feature type="compositionally biased region" description="Basic and acidic residues" evidence="14">
    <location>
        <begin position="58"/>
        <end position="76"/>
    </location>
</feature>
<dbReference type="Pfam" id="PF00646">
    <property type="entry name" value="F-box"/>
    <property type="match status" value="1"/>
</dbReference>
<dbReference type="PANTHER" id="PTHR15493">
    <property type="entry name" value="F-BOX ONLY PROTEIN 5 AND 43"/>
    <property type="match status" value="1"/>
</dbReference>
<dbReference type="InterPro" id="IPR044064">
    <property type="entry name" value="ZF_ZBR"/>
</dbReference>
<evidence type="ECO:0000256" key="3">
    <source>
        <dbReference type="ARBA" id="ARBA00004906"/>
    </source>
</evidence>
<dbReference type="GO" id="GO:0007088">
    <property type="term" value="P:regulation of mitotic nuclear division"/>
    <property type="evidence" value="ECO:0007669"/>
    <property type="project" value="InterPro"/>
</dbReference>
<evidence type="ECO:0000256" key="7">
    <source>
        <dbReference type="ARBA" id="ARBA00022771"/>
    </source>
</evidence>
<keyword evidence="11" id="KW-0539">Nucleus</keyword>
<name>A0A6P7KM94_BETSP</name>
<dbReference type="InterPro" id="IPR047147">
    <property type="entry name" value="FBX5_43"/>
</dbReference>
<feature type="region of interest" description="Disordered" evidence="14">
    <location>
        <begin position="1"/>
        <end position="22"/>
    </location>
</feature>
<keyword evidence="10" id="KW-0862">Zinc</keyword>
<comment type="subcellular location">
    <subcellularLocation>
        <location evidence="2">Cytoplasm</location>
    </subcellularLocation>
    <subcellularLocation>
        <location evidence="1">Nucleus</location>
    </subcellularLocation>
</comment>
<dbReference type="GO" id="GO:0005737">
    <property type="term" value="C:cytoplasm"/>
    <property type="evidence" value="ECO:0007669"/>
    <property type="project" value="UniProtKB-SubCell"/>
</dbReference>
<evidence type="ECO:0000256" key="14">
    <source>
        <dbReference type="SAM" id="MobiDB-lite"/>
    </source>
</evidence>
<dbReference type="Gene3D" id="1.20.1280.50">
    <property type="match status" value="1"/>
</dbReference>
<dbReference type="CTD" id="26271"/>
<keyword evidence="6" id="KW-0479">Metal-binding</keyword>
<dbReference type="GeneID" id="114842196"/>
<comment type="pathway">
    <text evidence="3">Protein modification; protein ubiquitination.</text>
</comment>